<evidence type="ECO:0000313" key="1">
    <source>
        <dbReference type="EMBL" id="AWB96586.1"/>
    </source>
</evidence>
<keyword evidence="2" id="KW-1185">Reference proteome</keyword>
<proteinExistence type="predicted"/>
<evidence type="ECO:0000313" key="2">
    <source>
        <dbReference type="Proteomes" id="UP000244729"/>
    </source>
</evidence>
<dbReference type="AlphaFoldDB" id="A0A2S0WZ32"/>
<dbReference type="EMBL" id="CP028913">
    <property type="protein sequence ID" value="AWB96586.1"/>
    <property type="molecule type" value="Genomic_DNA"/>
</dbReference>
<protein>
    <submittedName>
        <fullName evidence="1">Uncharacterized protein</fullName>
    </submittedName>
</protein>
<accession>A0A2S0WZ32</accession>
<name>A0A2S0WZ32_9MICO</name>
<organism evidence="1 2">
    <name type="scientific">Agromyces badenianii</name>
    <dbReference type="NCBI Taxonomy" id="2080742"/>
    <lineage>
        <taxon>Bacteria</taxon>
        <taxon>Bacillati</taxon>
        <taxon>Actinomycetota</taxon>
        <taxon>Actinomycetes</taxon>
        <taxon>Micrococcales</taxon>
        <taxon>Microbacteriaceae</taxon>
        <taxon>Agromyces</taxon>
    </lineage>
</organism>
<gene>
    <name evidence="1" type="ORF">DCE93_13805</name>
</gene>
<sequence>MFAHERRAGPAPASTVAADHGLGWYDPETLEPSQRRALSAYLRLRRPIGVVGQGERNDAFLRELTVRSAAAFEVDGMETWGILETVEHGALVVPADLAAAATVARASVALRRLGARVGPTRRRLEAAQAAVEERPAVRRLRARFIAAAVAHAALHGQLERWATTPQA</sequence>
<dbReference type="KEGG" id="agm:DCE93_13805"/>
<dbReference type="Proteomes" id="UP000244729">
    <property type="component" value="Chromosome"/>
</dbReference>
<reference evidence="1 2" key="1">
    <citation type="submission" date="2018-04" db="EMBL/GenBank/DDBJ databases">
        <authorList>
            <person name="Li J."/>
        </authorList>
    </citation>
    <scope>NUCLEOTIDE SEQUENCE [LARGE SCALE GENOMIC DNA]</scope>
    <source>
        <strain evidence="2">30A</strain>
    </source>
</reference>